<gene>
    <name evidence="1" type="ORF">OLEA9_A120220</name>
</gene>
<comment type="caution">
    <text evidence="1">The sequence shown here is derived from an EMBL/GenBank/DDBJ whole genome shotgun (WGS) entry which is preliminary data.</text>
</comment>
<dbReference type="EMBL" id="CACTIH010009854">
    <property type="protein sequence ID" value="CAA3033115.1"/>
    <property type="molecule type" value="Genomic_DNA"/>
</dbReference>
<protein>
    <submittedName>
        <fullName evidence="1">Uncharacterized protein</fullName>
    </submittedName>
</protein>
<evidence type="ECO:0000313" key="1">
    <source>
        <dbReference type="EMBL" id="CAA3033115.1"/>
    </source>
</evidence>
<sequence>MVLVVGDVVVRCWLCYGGGSVCVGFGGGGGGGGGGSIVVFAVSCDRGSVGCG</sequence>
<organism evidence="1 2">
    <name type="scientific">Olea europaea subsp. europaea</name>
    <dbReference type="NCBI Taxonomy" id="158383"/>
    <lineage>
        <taxon>Eukaryota</taxon>
        <taxon>Viridiplantae</taxon>
        <taxon>Streptophyta</taxon>
        <taxon>Embryophyta</taxon>
        <taxon>Tracheophyta</taxon>
        <taxon>Spermatophyta</taxon>
        <taxon>Magnoliopsida</taxon>
        <taxon>eudicotyledons</taxon>
        <taxon>Gunneridae</taxon>
        <taxon>Pentapetalae</taxon>
        <taxon>asterids</taxon>
        <taxon>lamiids</taxon>
        <taxon>Lamiales</taxon>
        <taxon>Oleaceae</taxon>
        <taxon>Oleeae</taxon>
        <taxon>Olea</taxon>
    </lineage>
</organism>
<proteinExistence type="predicted"/>
<keyword evidence="2" id="KW-1185">Reference proteome</keyword>
<evidence type="ECO:0000313" key="2">
    <source>
        <dbReference type="Proteomes" id="UP000594638"/>
    </source>
</evidence>
<accession>A0A8S0VPP4</accession>
<feature type="non-terminal residue" evidence="1">
    <location>
        <position position="52"/>
    </location>
</feature>
<reference evidence="1 2" key="1">
    <citation type="submission" date="2019-12" db="EMBL/GenBank/DDBJ databases">
        <authorList>
            <person name="Alioto T."/>
            <person name="Alioto T."/>
            <person name="Gomez Garrido J."/>
        </authorList>
    </citation>
    <scope>NUCLEOTIDE SEQUENCE [LARGE SCALE GENOMIC DNA]</scope>
</reference>
<name>A0A8S0VPP4_OLEEU</name>
<dbReference type="AlphaFoldDB" id="A0A8S0VPP4"/>
<dbReference type="Proteomes" id="UP000594638">
    <property type="component" value="Unassembled WGS sequence"/>
</dbReference>